<feature type="compositionally biased region" description="Low complexity" evidence="1">
    <location>
        <begin position="932"/>
        <end position="943"/>
    </location>
</feature>
<feature type="region of interest" description="Disordered" evidence="1">
    <location>
        <begin position="463"/>
        <end position="486"/>
    </location>
</feature>
<dbReference type="WBParaSite" id="TREG1_123900.1">
    <property type="protein sequence ID" value="TREG1_123900.1"/>
    <property type="gene ID" value="TREG1_123900"/>
</dbReference>
<dbReference type="Gene3D" id="2.30.29.30">
    <property type="entry name" value="Pleckstrin-homology domain (PH domain)/Phosphotyrosine-binding domain (PTB)"/>
    <property type="match status" value="1"/>
</dbReference>
<feature type="compositionally biased region" description="Polar residues" evidence="1">
    <location>
        <begin position="341"/>
        <end position="362"/>
    </location>
</feature>
<feature type="compositionally biased region" description="Low complexity" evidence="1">
    <location>
        <begin position="414"/>
        <end position="426"/>
    </location>
</feature>
<feature type="compositionally biased region" description="Low complexity" evidence="1">
    <location>
        <begin position="1278"/>
        <end position="1299"/>
    </location>
</feature>
<accession>A0AA85J3T1</accession>
<dbReference type="InterPro" id="IPR002404">
    <property type="entry name" value="IRS_PTB"/>
</dbReference>
<evidence type="ECO:0000313" key="4">
    <source>
        <dbReference type="WBParaSite" id="TREG1_123900.1"/>
    </source>
</evidence>
<name>A0AA85J3T1_TRIRE</name>
<evidence type="ECO:0000313" key="3">
    <source>
        <dbReference type="Proteomes" id="UP000050795"/>
    </source>
</evidence>
<feature type="region of interest" description="Disordered" evidence="1">
    <location>
        <begin position="780"/>
        <end position="811"/>
    </location>
</feature>
<dbReference type="Pfam" id="PF02174">
    <property type="entry name" value="IRS"/>
    <property type="match status" value="1"/>
</dbReference>
<feature type="region of interest" description="Disordered" evidence="1">
    <location>
        <begin position="1070"/>
        <end position="1100"/>
    </location>
</feature>
<proteinExistence type="predicted"/>
<feature type="region of interest" description="Disordered" evidence="1">
    <location>
        <begin position="895"/>
        <end position="955"/>
    </location>
</feature>
<feature type="region of interest" description="Disordered" evidence="1">
    <location>
        <begin position="341"/>
        <end position="366"/>
    </location>
</feature>
<feature type="compositionally biased region" description="Basic and acidic residues" evidence="1">
    <location>
        <begin position="1300"/>
        <end position="1309"/>
    </location>
</feature>
<dbReference type="InterPro" id="IPR011993">
    <property type="entry name" value="PH-like_dom_sf"/>
</dbReference>
<reference evidence="4" key="2">
    <citation type="submission" date="2023-11" db="UniProtKB">
        <authorList>
            <consortium name="WormBaseParasite"/>
        </authorList>
    </citation>
    <scope>IDENTIFICATION</scope>
</reference>
<evidence type="ECO:0000259" key="2">
    <source>
        <dbReference type="PROSITE" id="PS51064"/>
    </source>
</evidence>
<reference evidence="3" key="1">
    <citation type="submission" date="2022-06" db="EMBL/GenBank/DDBJ databases">
        <authorList>
            <person name="Berger JAMES D."/>
            <person name="Berger JAMES D."/>
        </authorList>
    </citation>
    <scope>NUCLEOTIDE SEQUENCE [LARGE SCALE GENOMIC DNA]</scope>
</reference>
<feature type="compositionally biased region" description="Low complexity" evidence="1">
    <location>
        <begin position="895"/>
        <end position="920"/>
    </location>
</feature>
<evidence type="ECO:0000256" key="1">
    <source>
        <dbReference type="SAM" id="MobiDB-lite"/>
    </source>
</evidence>
<feature type="compositionally biased region" description="Polar residues" evidence="1">
    <location>
        <begin position="794"/>
        <end position="811"/>
    </location>
</feature>
<feature type="region of interest" description="Disordered" evidence="1">
    <location>
        <begin position="1278"/>
        <end position="1309"/>
    </location>
</feature>
<organism evidence="3 4">
    <name type="scientific">Trichobilharzia regenti</name>
    <name type="common">Nasal bird schistosome</name>
    <dbReference type="NCBI Taxonomy" id="157069"/>
    <lineage>
        <taxon>Eukaryota</taxon>
        <taxon>Metazoa</taxon>
        <taxon>Spiralia</taxon>
        <taxon>Lophotrochozoa</taxon>
        <taxon>Platyhelminthes</taxon>
        <taxon>Trematoda</taxon>
        <taxon>Digenea</taxon>
        <taxon>Strigeidida</taxon>
        <taxon>Schistosomatoidea</taxon>
        <taxon>Schistosomatidae</taxon>
        <taxon>Trichobilharzia</taxon>
    </lineage>
</organism>
<feature type="region of interest" description="Disordered" evidence="1">
    <location>
        <begin position="504"/>
        <end position="528"/>
    </location>
</feature>
<feature type="compositionally biased region" description="Low complexity" evidence="1">
    <location>
        <begin position="1087"/>
        <end position="1100"/>
    </location>
</feature>
<dbReference type="Proteomes" id="UP000050795">
    <property type="component" value="Unassembled WGS sequence"/>
</dbReference>
<feature type="domain" description="IRS-type PTB" evidence="2">
    <location>
        <begin position="220"/>
        <end position="328"/>
    </location>
</feature>
<feature type="compositionally biased region" description="Low complexity" evidence="1">
    <location>
        <begin position="504"/>
        <end position="523"/>
    </location>
</feature>
<feature type="region of interest" description="Disordered" evidence="1">
    <location>
        <begin position="413"/>
        <end position="434"/>
    </location>
</feature>
<dbReference type="PROSITE" id="PS51064">
    <property type="entry name" value="IRS_PTB"/>
    <property type="match status" value="1"/>
</dbReference>
<sequence length="1338" mass="148867">MGSIQSLIDAPGGYSILQKNSETRHCRFCGSAYNDICTKGVVHASGLEIHHPAELCGIWLGKLYLNQIGNLRLHGDFRASSISPLHCTETDGNFESLPSPLITLPKRSCPPTKSHVATLLRHTDTSKFQSTLREEFFSTMDVNNLSTTQYAELEGCRINGCLFVEHGNLVFQAVNKRSRIPFLLIDQQMAGSTSECASSTVHSNSKTYSVDQNSLPICSSVDNGSHSVSLGRIGQKCSTTHGDNHYGLTNKCPEDTKPRLPPPPLRLSWPLVTLRRFGFYGNSLFKVETGRRAPRGEGLYLFRIKHLREFKKSFETCVHHRRHETLSAHHLSLSSPIKLTAATSSTGNPETRSCHRNTISTSHHNHNKIGKFSSMMSFNKIFHKPSSSYGGGGTTPIIETLNENLFNGQCDESTNTVDNTNNNNNTLQKHKNQQCPPVLSEINNLAFSFDDAEIDLLQSQIGHNNKKKNKSSEIQQQQRQEHHDRVSSNCLHWLQLQNSNIIGYNNNNNNSENNNNDTTNNRNNQHHSLRRSTFKYSCPQLIDTSSLSVSTTMNPVNWNADCDTVDGRHGGGSHHHQHRQQPQQQVTHRCHEGKDCCQQHCVVMHHFNRRCQHIHEEGDSRHNDNNNKDKNSIDLCETISDDEDISNLPEAPLPPVYNTAITTNNNNDNTDNNSSYCDIIQEQGICHQKIYDNIIVLNNNNNASDNDNSNNDDESCHTLIRRPPTVPTTTASTSLCITHQRLDALKLSEEEDEYKRVEQQQACENNSDRQENVDGTTVRRGNIDDEMLTGGGEQQRQSQTTNPTAIGTSENSPVLMKQLMSTVSCSSDINLSEMIDKRSGVIIVDNNNSSTRDDIVKKCKNKSQTLILPRLPSSLSTSASTSSSSKMYLHARHASLPNPNISNTNSNNNNNNSGSSVNTSRRGHSDVDDMDVGVSSTTVTPGTCRKSQEENSFRQQKKLSSDYLCKIHRNLSNSSDKRNTDVLDMITEHAPYYNLSSPEALTHLHCSGLCTSQTITSSSTPKEYKQRCIHSSSSVSCLPTTITDIRLTRQTVDDKSFLLHDSQCCNDYPSHKKQSSTYSMPPPLPLPLNHQPSSPSSSSISMSLTMVNNSNGSLTMSMPTTTLTMTTTTTPPTTTTVPRRLNNTGHRRYCERPTSMLHYATLDFGPITSDLHVYRNENTTVDTTMDHHSNGYTSYGNSNNNTTYDSHSSHYTPGHIQRCCTMTDSSSNNNVNSSHHINDNYCSRIYGTLTDTLHLQQHMLDSPSQNHFSRYTTISNTGTTTSATNTTTTSHNSNNNNSNAHDDDVCHDDGTDSDLPSNYVAICQLQTLAMRAVLSATT</sequence>
<keyword evidence="3" id="KW-1185">Reference proteome</keyword>
<dbReference type="SUPFAM" id="SSF50729">
    <property type="entry name" value="PH domain-like"/>
    <property type="match status" value="1"/>
</dbReference>
<feature type="region of interest" description="Disordered" evidence="1">
    <location>
        <begin position="704"/>
        <end position="730"/>
    </location>
</feature>
<protein>
    <recommendedName>
        <fullName evidence="2">IRS-type PTB domain-containing protein</fullName>
    </recommendedName>
</protein>